<dbReference type="InterPro" id="IPR038494">
    <property type="entry name" value="IGPD_sf"/>
</dbReference>
<dbReference type="CDD" id="cd07914">
    <property type="entry name" value="IGPD"/>
    <property type="match status" value="1"/>
</dbReference>
<evidence type="ECO:0000256" key="5">
    <source>
        <dbReference type="ARBA" id="ARBA00023239"/>
    </source>
</evidence>
<evidence type="ECO:0000256" key="1">
    <source>
        <dbReference type="ARBA" id="ARBA00005047"/>
    </source>
</evidence>
<dbReference type="PANTHER" id="PTHR23133:SF2">
    <property type="entry name" value="IMIDAZOLEGLYCEROL-PHOSPHATE DEHYDRATASE"/>
    <property type="match status" value="1"/>
</dbReference>
<dbReference type="InterPro" id="IPR000807">
    <property type="entry name" value="ImidazoleglycerolP_deHydtase"/>
</dbReference>
<dbReference type="NCBIfam" id="NF002114">
    <property type="entry name" value="PRK00951.2-4"/>
    <property type="match status" value="1"/>
</dbReference>
<dbReference type="RefSeq" id="WP_074521175.1">
    <property type="nucleotide sequence ID" value="NZ_FNHZ01000002.1"/>
</dbReference>
<name>A0A1G9VGR7_9FIRM</name>
<keyword evidence="9" id="KW-1185">Reference proteome</keyword>
<dbReference type="FunFam" id="3.30.230.40:FF:000003">
    <property type="entry name" value="Imidazoleglycerol-phosphate dehydratase HisB"/>
    <property type="match status" value="1"/>
</dbReference>
<dbReference type="Proteomes" id="UP000187651">
    <property type="component" value="Unassembled WGS sequence"/>
</dbReference>
<comment type="subcellular location">
    <subcellularLocation>
        <location evidence="6 7">Cytoplasm</location>
    </subcellularLocation>
</comment>
<protein>
    <recommendedName>
        <fullName evidence="2 6">Imidazoleglycerol-phosphate dehydratase</fullName>
        <shortName evidence="6">IGPD</shortName>
        <ecNumber evidence="6 7">4.2.1.19</ecNumber>
    </recommendedName>
</protein>
<reference evidence="9" key="1">
    <citation type="submission" date="2016-10" db="EMBL/GenBank/DDBJ databases">
        <authorList>
            <person name="Varghese N."/>
            <person name="Submissions S."/>
        </authorList>
    </citation>
    <scope>NUCLEOTIDE SEQUENCE [LARGE SCALE GENOMIC DNA]</scope>
    <source>
        <strain evidence="9">M83</strain>
    </source>
</reference>
<dbReference type="EMBL" id="FNHZ01000002">
    <property type="protein sequence ID" value="SDM71339.1"/>
    <property type="molecule type" value="Genomic_DNA"/>
</dbReference>
<dbReference type="Pfam" id="PF00475">
    <property type="entry name" value="IGPD"/>
    <property type="match status" value="1"/>
</dbReference>
<keyword evidence="4 6" id="KW-0368">Histidine biosynthesis</keyword>
<evidence type="ECO:0000256" key="4">
    <source>
        <dbReference type="ARBA" id="ARBA00023102"/>
    </source>
</evidence>
<keyword evidence="6" id="KW-0963">Cytoplasm</keyword>
<dbReference type="PANTHER" id="PTHR23133">
    <property type="entry name" value="IMIDAZOLEGLYCEROL-PHOSPHATE DEHYDRATASE HIS7"/>
    <property type="match status" value="1"/>
</dbReference>
<dbReference type="AlphaFoldDB" id="A0A1G9VGR7"/>
<comment type="pathway">
    <text evidence="1 6 7">Amino-acid biosynthesis; L-histidine biosynthesis; L-histidine from 5-phospho-alpha-D-ribose 1-diphosphate: step 6/9.</text>
</comment>
<dbReference type="SUPFAM" id="SSF54211">
    <property type="entry name" value="Ribosomal protein S5 domain 2-like"/>
    <property type="match status" value="2"/>
</dbReference>
<evidence type="ECO:0000256" key="3">
    <source>
        <dbReference type="ARBA" id="ARBA00022605"/>
    </source>
</evidence>
<dbReference type="UniPathway" id="UPA00031">
    <property type="reaction ID" value="UER00011"/>
</dbReference>
<dbReference type="PROSITE" id="PS00955">
    <property type="entry name" value="IGP_DEHYDRATASE_2"/>
    <property type="match status" value="1"/>
</dbReference>
<dbReference type="InterPro" id="IPR020565">
    <property type="entry name" value="ImidazoleglycerP_deHydtase_CS"/>
</dbReference>
<dbReference type="PROSITE" id="PS00954">
    <property type="entry name" value="IGP_DEHYDRATASE_1"/>
    <property type="match status" value="1"/>
</dbReference>
<dbReference type="EC" id="4.2.1.19" evidence="6 7"/>
<dbReference type="HAMAP" id="MF_00076">
    <property type="entry name" value="HisB"/>
    <property type="match status" value="1"/>
</dbReference>
<dbReference type="GO" id="GO:0005737">
    <property type="term" value="C:cytoplasm"/>
    <property type="evidence" value="ECO:0007669"/>
    <property type="project" value="UniProtKB-SubCell"/>
</dbReference>
<proteinExistence type="inferred from homology"/>
<dbReference type="GO" id="GO:0004424">
    <property type="term" value="F:imidazoleglycerol-phosphate dehydratase activity"/>
    <property type="evidence" value="ECO:0007669"/>
    <property type="project" value="UniProtKB-UniRule"/>
</dbReference>
<evidence type="ECO:0000256" key="6">
    <source>
        <dbReference type="HAMAP-Rule" id="MF_00076"/>
    </source>
</evidence>
<evidence type="ECO:0000313" key="8">
    <source>
        <dbReference type="EMBL" id="SDM71339.1"/>
    </source>
</evidence>
<dbReference type="Gene3D" id="3.30.230.40">
    <property type="entry name" value="Imidazole glycerol phosphate dehydratase, domain 1"/>
    <property type="match status" value="2"/>
</dbReference>
<comment type="catalytic activity">
    <reaction evidence="6 7">
        <text>D-erythro-1-(imidazol-4-yl)glycerol 3-phosphate = 3-(imidazol-4-yl)-2-oxopropyl phosphate + H2O</text>
        <dbReference type="Rhea" id="RHEA:11040"/>
        <dbReference type="ChEBI" id="CHEBI:15377"/>
        <dbReference type="ChEBI" id="CHEBI:57766"/>
        <dbReference type="ChEBI" id="CHEBI:58278"/>
        <dbReference type="EC" id="4.2.1.19"/>
    </reaction>
</comment>
<accession>A0A1G9VGR7</accession>
<dbReference type="NCBIfam" id="NF002111">
    <property type="entry name" value="PRK00951.2-1"/>
    <property type="match status" value="1"/>
</dbReference>
<dbReference type="GO" id="GO:0000105">
    <property type="term" value="P:L-histidine biosynthetic process"/>
    <property type="evidence" value="ECO:0007669"/>
    <property type="project" value="UniProtKB-UniRule"/>
</dbReference>
<keyword evidence="3 6" id="KW-0028">Amino-acid biosynthesis</keyword>
<keyword evidence="5 6" id="KW-0456">Lyase</keyword>
<evidence type="ECO:0000256" key="2">
    <source>
        <dbReference type="ARBA" id="ARBA00016664"/>
    </source>
</evidence>
<evidence type="ECO:0000313" key="9">
    <source>
        <dbReference type="Proteomes" id="UP000187651"/>
    </source>
</evidence>
<organism evidence="8 9">
    <name type="scientific">Lachnospira pectinoschiza</name>
    <dbReference type="NCBI Taxonomy" id="28052"/>
    <lineage>
        <taxon>Bacteria</taxon>
        <taxon>Bacillati</taxon>
        <taxon>Bacillota</taxon>
        <taxon>Clostridia</taxon>
        <taxon>Lachnospirales</taxon>
        <taxon>Lachnospiraceae</taxon>
        <taxon>Lachnospira</taxon>
    </lineage>
</organism>
<dbReference type="OrthoDB" id="9790411at2"/>
<dbReference type="FunFam" id="3.30.230.40:FF:000001">
    <property type="entry name" value="Imidazoleglycerol-phosphate dehydratase HisB"/>
    <property type="match status" value="1"/>
</dbReference>
<evidence type="ECO:0000256" key="7">
    <source>
        <dbReference type="RuleBase" id="RU000599"/>
    </source>
</evidence>
<gene>
    <name evidence="6" type="primary">hisB</name>
    <name evidence="8" type="ORF">SAMN05216544_0956</name>
</gene>
<sequence>MANNQSARTATINRKTSETDISLYLNLDGKGNADVDTGIGFFDHMLKSFAKHGLFDLKLRVQGDLIVDCHHTIEDVGIVLGEAIKKALGDKVGIKRYGNFFLPMDETLILCAIDLSNRPYLVFESEFKSDSVGYFDTQMVKEFFYAISYSASMNLHLKKMWGENDHHIIEAMFKAFAKALDEAVSKDSRITNVLSTKGSL</sequence>
<dbReference type="InterPro" id="IPR020568">
    <property type="entry name" value="Ribosomal_Su5_D2-typ_SF"/>
</dbReference>
<comment type="similarity">
    <text evidence="6 7">Belongs to the imidazoleglycerol-phosphate dehydratase family.</text>
</comment>